<evidence type="ECO:0000256" key="2">
    <source>
        <dbReference type="SAM" id="Coils"/>
    </source>
</evidence>
<keyword evidence="2" id="KW-0175">Coiled coil</keyword>
<dbReference type="SUPFAM" id="SSF111369">
    <property type="entry name" value="HlyD-like secretion proteins"/>
    <property type="match status" value="1"/>
</dbReference>
<evidence type="ECO:0000313" key="6">
    <source>
        <dbReference type="EMBL" id="RUO43532.1"/>
    </source>
</evidence>
<comment type="similarity">
    <text evidence="1">Belongs to the membrane fusion protein (MFP) (TC 8.A.1) family.</text>
</comment>
<keyword evidence="3" id="KW-0732">Signal</keyword>
<feature type="chain" id="PRO_5041700870" evidence="3">
    <location>
        <begin position="26"/>
        <end position="358"/>
    </location>
</feature>
<dbReference type="GO" id="GO:0015562">
    <property type="term" value="F:efflux transmembrane transporter activity"/>
    <property type="evidence" value="ECO:0007669"/>
    <property type="project" value="TreeGrafter"/>
</dbReference>
<dbReference type="Proteomes" id="UP000286680">
    <property type="component" value="Unassembled WGS sequence"/>
</dbReference>
<keyword evidence="7" id="KW-1185">Reference proteome</keyword>
<feature type="domain" description="Multidrug resistance protein MdtA-like C-terminal permuted SH3" evidence="4">
    <location>
        <begin position="278"/>
        <end position="339"/>
    </location>
</feature>
<feature type="domain" description="CzcB-like barrel-sandwich hybrid" evidence="5">
    <location>
        <begin position="61"/>
        <end position="193"/>
    </location>
</feature>
<sequence length="358" mass="39659">MQNFCRSLMLSAVLGTLLAAPNTAAQTKVDVIKAKRQHSIQALSVPATVNARNISDISFGTGGRLQQFQLDVGAQVRAGDVIARLDSRQINAAIKSLEAQRDAAEATVADEQQQVAELESLAETQFVAQSELRRARAALAVARAKLAEYQALLSEREVERDYHQLRAPFSGVVAERHVDQGEWVNQDQVAFRLVETGQVYVDAYLAQRYLEQIDDSTEVAVRYGSDQRMPATIATKVPYLSDNARTFLLRLTPQRTEPLTVGAAVTADVAIRSKKPHLTVPQDAVIRYSDGRTSVWIARRENQQWLAREQLVELGERFNGWVVVRADGLSADTRVVVRGNESLTDGEVLQLTESNDYD</sequence>
<dbReference type="GO" id="GO:1990281">
    <property type="term" value="C:efflux pump complex"/>
    <property type="evidence" value="ECO:0007669"/>
    <property type="project" value="TreeGrafter"/>
</dbReference>
<evidence type="ECO:0000259" key="5">
    <source>
        <dbReference type="Pfam" id="PF25973"/>
    </source>
</evidence>
<dbReference type="Gene3D" id="2.40.420.20">
    <property type="match status" value="1"/>
</dbReference>
<evidence type="ECO:0000256" key="1">
    <source>
        <dbReference type="ARBA" id="ARBA00009477"/>
    </source>
</evidence>
<protein>
    <submittedName>
        <fullName evidence="6">Efflux RND transporter periplasmic adaptor subunit</fullName>
    </submittedName>
</protein>
<comment type="caution">
    <text evidence="6">The sequence shown here is derived from an EMBL/GenBank/DDBJ whole genome shotgun (WGS) entry which is preliminary data.</text>
</comment>
<dbReference type="RefSeq" id="WP_126820072.1">
    <property type="nucleotide sequence ID" value="NZ_PIPS01000002.1"/>
</dbReference>
<proteinExistence type="inferred from homology"/>
<dbReference type="InterPro" id="IPR058647">
    <property type="entry name" value="BSH_CzcB-like"/>
</dbReference>
<dbReference type="AlphaFoldDB" id="A0AA94EFJ3"/>
<feature type="coiled-coil region" evidence="2">
    <location>
        <begin position="87"/>
        <end position="152"/>
    </location>
</feature>
<evidence type="ECO:0000256" key="3">
    <source>
        <dbReference type="SAM" id="SignalP"/>
    </source>
</evidence>
<dbReference type="EMBL" id="PIPS01000002">
    <property type="protein sequence ID" value="RUO43532.1"/>
    <property type="molecule type" value="Genomic_DNA"/>
</dbReference>
<dbReference type="InterPro" id="IPR058627">
    <property type="entry name" value="MdtA-like_C"/>
</dbReference>
<dbReference type="NCBIfam" id="TIGR01730">
    <property type="entry name" value="RND_mfp"/>
    <property type="match status" value="1"/>
</dbReference>
<dbReference type="Pfam" id="PF25967">
    <property type="entry name" value="RND-MFP_C"/>
    <property type="match status" value="1"/>
</dbReference>
<feature type="signal peptide" evidence="3">
    <location>
        <begin position="1"/>
        <end position="25"/>
    </location>
</feature>
<dbReference type="Gene3D" id="2.40.50.100">
    <property type="match status" value="1"/>
</dbReference>
<dbReference type="PANTHER" id="PTHR30469:SF15">
    <property type="entry name" value="HLYD FAMILY OF SECRETION PROTEINS"/>
    <property type="match status" value="1"/>
</dbReference>
<name>A0AA94EFJ3_9GAMM</name>
<dbReference type="PANTHER" id="PTHR30469">
    <property type="entry name" value="MULTIDRUG RESISTANCE PROTEIN MDTA"/>
    <property type="match status" value="1"/>
</dbReference>
<dbReference type="Pfam" id="PF25973">
    <property type="entry name" value="BSH_CzcB"/>
    <property type="match status" value="1"/>
</dbReference>
<dbReference type="Gene3D" id="2.40.30.170">
    <property type="match status" value="1"/>
</dbReference>
<gene>
    <name evidence="6" type="ORF">CWE23_09345</name>
</gene>
<evidence type="ECO:0000313" key="7">
    <source>
        <dbReference type="Proteomes" id="UP000286680"/>
    </source>
</evidence>
<dbReference type="InterPro" id="IPR006143">
    <property type="entry name" value="RND_pump_MFP"/>
</dbReference>
<reference evidence="7" key="1">
    <citation type="journal article" date="2018" name="Front. Microbiol.">
        <title>Genome-Based Analysis Reveals the Taxonomy and Diversity of the Family Idiomarinaceae.</title>
        <authorList>
            <person name="Liu Y."/>
            <person name="Lai Q."/>
            <person name="Shao Z."/>
        </authorList>
    </citation>
    <scope>NUCLEOTIDE SEQUENCE [LARGE SCALE GENOMIC DNA]</scope>
    <source>
        <strain evidence="7">SN-14</strain>
    </source>
</reference>
<organism evidence="6 7">
    <name type="scientific">Idiomarina aquatica</name>
    <dbReference type="NCBI Taxonomy" id="1327752"/>
    <lineage>
        <taxon>Bacteria</taxon>
        <taxon>Pseudomonadati</taxon>
        <taxon>Pseudomonadota</taxon>
        <taxon>Gammaproteobacteria</taxon>
        <taxon>Alteromonadales</taxon>
        <taxon>Idiomarinaceae</taxon>
        <taxon>Idiomarina</taxon>
    </lineage>
</organism>
<evidence type="ECO:0000259" key="4">
    <source>
        <dbReference type="Pfam" id="PF25967"/>
    </source>
</evidence>
<dbReference type="Gene3D" id="1.10.287.470">
    <property type="entry name" value="Helix hairpin bin"/>
    <property type="match status" value="1"/>
</dbReference>
<accession>A0AA94EFJ3</accession>